<organism evidence="3">
    <name type="scientific">viral metagenome</name>
    <dbReference type="NCBI Taxonomy" id="1070528"/>
    <lineage>
        <taxon>unclassified sequences</taxon>
        <taxon>metagenomes</taxon>
        <taxon>organismal metagenomes</taxon>
    </lineage>
</organism>
<keyword evidence="3" id="KW-0808">Transferase</keyword>
<reference evidence="3" key="1">
    <citation type="submission" date="2020-03" db="EMBL/GenBank/DDBJ databases">
        <title>The deep terrestrial virosphere.</title>
        <authorList>
            <person name="Holmfeldt K."/>
            <person name="Nilsson E."/>
            <person name="Simone D."/>
            <person name="Lopez-Fernandez M."/>
            <person name="Wu X."/>
            <person name="de Brujin I."/>
            <person name="Lundin D."/>
            <person name="Andersson A."/>
            <person name="Bertilsson S."/>
            <person name="Dopson M."/>
        </authorList>
    </citation>
    <scope>NUCLEOTIDE SEQUENCE</scope>
    <source>
        <strain evidence="2">MM415A02373</strain>
        <strain evidence="3">MM415B02873</strain>
    </source>
</reference>
<evidence type="ECO:0000313" key="3">
    <source>
        <dbReference type="EMBL" id="QJA87878.1"/>
    </source>
</evidence>
<feature type="domain" description="Glycosyltransferase 2-like" evidence="1">
    <location>
        <begin position="10"/>
        <end position="111"/>
    </location>
</feature>
<dbReference type="InterPro" id="IPR029044">
    <property type="entry name" value="Nucleotide-diphossugar_trans"/>
</dbReference>
<dbReference type="GO" id="GO:0016740">
    <property type="term" value="F:transferase activity"/>
    <property type="evidence" value="ECO:0007669"/>
    <property type="project" value="UniProtKB-KW"/>
</dbReference>
<dbReference type="Gene3D" id="3.90.550.10">
    <property type="entry name" value="Spore Coat Polysaccharide Biosynthesis Protein SpsA, Chain A"/>
    <property type="match status" value="2"/>
</dbReference>
<protein>
    <submittedName>
        <fullName evidence="3">Putative glycosyltransferase</fullName>
    </submittedName>
</protein>
<dbReference type="EMBL" id="MT142026">
    <property type="protein sequence ID" value="QJA73419.1"/>
    <property type="molecule type" value="Genomic_DNA"/>
</dbReference>
<gene>
    <name evidence="2" type="ORF">MM415A02373_0005</name>
    <name evidence="3" type="ORF">MM415B02873_0011</name>
</gene>
<dbReference type="EMBL" id="MT142738">
    <property type="protein sequence ID" value="QJA87878.1"/>
    <property type="molecule type" value="Genomic_DNA"/>
</dbReference>
<accession>A0A6M3L3M7</accession>
<dbReference type="SUPFAM" id="SSF53448">
    <property type="entry name" value="Nucleotide-diphospho-sugar transferases"/>
    <property type="match status" value="1"/>
</dbReference>
<sequence>MSNGFATDLTVIIPGRNEEFHAQTVEDVLSRIQADTEVISILDGDWPPNRGIDDHPRAKVVKTTTAIGQRAATNLGAQMSRAKYIMKLDAHCRMDDGFDVKMIERMQPEYTMVPQMYRLHAFDWTCNNCGWGQYQGTKPDKCEECGEDDLFKKLVWEPKWKVGPTVSWRFDSEIHFQYWNDHRKWPEVREEMKTGVVETMSCIGCCFMMERDRFLSLGGMDEGHGSWGQYGAELACKSWLSGGKMVSTTDTWSAHLFRTGNFSRKGESTFPYPLSGVDQEKARTYSRDFWRNGRWDKQVRPLSWLVEKFWPVPGWDESDLQAQKKRERSFKAAA</sequence>
<evidence type="ECO:0000313" key="2">
    <source>
        <dbReference type="EMBL" id="QJA73419.1"/>
    </source>
</evidence>
<name>A0A6M3L3M7_9ZZZZ</name>
<evidence type="ECO:0000259" key="1">
    <source>
        <dbReference type="Pfam" id="PF00535"/>
    </source>
</evidence>
<dbReference type="Pfam" id="PF00535">
    <property type="entry name" value="Glycos_transf_2"/>
    <property type="match status" value="1"/>
</dbReference>
<dbReference type="InterPro" id="IPR001173">
    <property type="entry name" value="Glyco_trans_2-like"/>
</dbReference>
<dbReference type="AlphaFoldDB" id="A0A6M3L3M7"/>
<proteinExistence type="predicted"/>